<proteinExistence type="predicted"/>
<gene>
    <name evidence="1" type="ORF">RRG08_050632</name>
</gene>
<sequence>MKLGEKRVKTLRGKEQLHLWRKTVFHWYETLLKPLNTFYKQQKAVRPVIMNVLFTHPTCLASVSQLLGTATDSHRQPLMRLLAGEAPALRPIDPPNEQKSPT</sequence>
<protein>
    <submittedName>
        <fullName evidence="1">Uncharacterized protein</fullName>
    </submittedName>
</protein>
<dbReference type="AlphaFoldDB" id="A0AAE0Z558"/>
<evidence type="ECO:0000313" key="2">
    <source>
        <dbReference type="Proteomes" id="UP001283361"/>
    </source>
</evidence>
<accession>A0AAE0Z558</accession>
<dbReference type="Proteomes" id="UP001283361">
    <property type="component" value="Unassembled WGS sequence"/>
</dbReference>
<name>A0AAE0Z558_9GAST</name>
<dbReference type="EMBL" id="JAWDGP010004762">
    <property type="protein sequence ID" value="KAK3762057.1"/>
    <property type="molecule type" value="Genomic_DNA"/>
</dbReference>
<evidence type="ECO:0000313" key="1">
    <source>
        <dbReference type="EMBL" id="KAK3762057.1"/>
    </source>
</evidence>
<reference evidence="1" key="1">
    <citation type="journal article" date="2023" name="G3 (Bethesda)">
        <title>A reference genome for the long-term kleptoplast-retaining sea slug Elysia crispata morphotype clarki.</title>
        <authorList>
            <person name="Eastman K.E."/>
            <person name="Pendleton A.L."/>
            <person name="Shaikh M.A."/>
            <person name="Suttiyut T."/>
            <person name="Ogas R."/>
            <person name="Tomko P."/>
            <person name="Gavelis G."/>
            <person name="Widhalm J.R."/>
            <person name="Wisecaver J.H."/>
        </authorList>
    </citation>
    <scope>NUCLEOTIDE SEQUENCE</scope>
    <source>
        <strain evidence="1">ECLA1</strain>
    </source>
</reference>
<comment type="caution">
    <text evidence="1">The sequence shown here is derived from an EMBL/GenBank/DDBJ whole genome shotgun (WGS) entry which is preliminary data.</text>
</comment>
<organism evidence="1 2">
    <name type="scientific">Elysia crispata</name>
    <name type="common">lettuce slug</name>
    <dbReference type="NCBI Taxonomy" id="231223"/>
    <lineage>
        <taxon>Eukaryota</taxon>
        <taxon>Metazoa</taxon>
        <taxon>Spiralia</taxon>
        <taxon>Lophotrochozoa</taxon>
        <taxon>Mollusca</taxon>
        <taxon>Gastropoda</taxon>
        <taxon>Heterobranchia</taxon>
        <taxon>Euthyneura</taxon>
        <taxon>Panpulmonata</taxon>
        <taxon>Sacoglossa</taxon>
        <taxon>Placobranchoidea</taxon>
        <taxon>Plakobranchidae</taxon>
        <taxon>Elysia</taxon>
    </lineage>
</organism>
<keyword evidence="2" id="KW-1185">Reference proteome</keyword>